<dbReference type="InterPro" id="IPR006574">
    <property type="entry name" value="PRY"/>
</dbReference>
<dbReference type="PRINTS" id="PR01407">
    <property type="entry name" value="BUTYPHLNCDUF"/>
</dbReference>
<feature type="domain" description="RING-type" evidence="7">
    <location>
        <begin position="24"/>
        <end position="60"/>
    </location>
</feature>
<feature type="coiled-coil region" evidence="5">
    <location>
        <begin position="253"/>
        <end position="291"/>
    </location>
</feature>
<dbReference type="InterPro" id="IPR013320">
    <property type="entry name" value="ConA-like_dom_sf"/>
</dbReference>
<feature type="region of interest" description="Disordered" evidence="6">
    <location>
        <begin position="375"/>
        <end position="397"/>
    </location>
</feature>
<dbReference type="SUPFAM" id="SSF57845">
    <property type="entry name" value="B-box zinc-binding domain"/>
    <property type="match status" value="1"/>
</dbReference>
<protein>
    <recommendedName>
        <fullName evidence="7">RING-type domain-containing protein</fullName>
    </recommendedName>
</protein>
<organism evidence="8 9">
    <name type="scientific">Megalops atlanticus</name>
    <name type="common">Tarpon</name>
    <name type="synonym">Clupea gigantea</name>
    <dbReference type="NCBI Taxonomy" id="7932"/>
    <lineage>
        <taxon>Eukaryota</taxon>
        <taxon>Metazoa</taxon>
        <taxon>Chordata</taxon>
        <taxon>Craniata</taxon>
        <taxon>Vertebrata</taxon>
        <taxon>Euteleostomi</taxon>
        <taxon>Actinopterygii</taxon>
        <taxon>Neopterygii</taxon>
        <taxon>Teleostei</taxon>
        <taxon>Elopiformes</taxon>
        <taxon>Megalopidae</taxon>
        <taxon>Megalops</taxon>
    </lineage>
</organism>
<dbReference type="CDD" id="cd19769">
    <property type="entry name" value="Bbox2_TRIM16-like"/>
    <property type="match status" value="1"/>
</dbReference>
<dbReference type="PROSITE" id="PS50089">
    <property type="entry name" value="ZF_RING_2"/>
    <property type="match status" value="1"/>
</dbReference>
<evidence type="ECO:0000256" key="4">
    <source>
        <dbReference type="PROSITE-ProRule" id="PRU00175"/>
    </source>
</evidence>
<dbReference type="Pfam" id="PF13923">
    <property type="entry name" value="zf-C3HC4_2"/>
    <property type="match status" value="1"/>
</dbReference>
<dbReference type="SUPFAM" id="SSF57850">
    <property type="entry name" value="RING/U-box"/>
    <property type="match status" value="1"/>
</dbReference>
<dbReference type="AlphaFoldDB" id="A0A9D3PNZ7"/>
<dbReference type="Proteomes" id="UP001046870">
    <property type="component" value="Chromosome 17"/>
</dbReference>
<keyword evidence="9" id="KW-1185">Reference proteome</keyword>
<comment type="caution">
    <text evidence="8">The sequence shown here is derived from an EMBL/GenBank/DDBJ whole genome shotgun (WGS) entry which is preliminary data.</text>
</comment>
<evidence type="ECO:0000313" key="9">
    <source>
        <dbReference type="Proteomes" id="UP001046870"/>
    </source>
</evidence>
<evidence type="ECO:0000256" key="2">
    <source>
        <dbReference type="ARBA" id="ARBA00022771"/>
    </source>
</evidence>
<dbReference type="PANTHER" id="PTHR25465:SF49">
    <property type="entry name" value="BLOODTHIRSTY-RELATED GENE FAMILY, MEMBER 1-RELATED"/>
    <property type="match status" value="1"/>
</dbReference>
<dbReference type="InterPro" id="IPR001841">
    <property type="entry name" value="Znf_RING"/>
</dbReference>
<keyword evidence="5" id="KW-0175">Coiled coil</keyword>
<evidence type="ECO:0000259" key="7">
    <source>
        <dbReference type="PROSITE" id="PS50089"/>
    </source>
</evidence>
<evidence type="ECO:0000256" key="1">
    <source>
        <dbReference type="ARBA" id="ARBA00022723"/>
    </source>
</evidence>
<keyword evidence="2 4" id="KW-0863">Zinc-finger</keyword>
<dbReference type="InterPro" id="IPR058030">
    <property type="entry name" value="TRIM8/14/16/25/29/45/65_CC"/>
</dbReference>
<reference evidence="8" key="1">
    <citation type="submission" date="2021-01" db="EMBL/GenBank/DDBJ databases">
        <authorList>
            <person name="Zahm M."/>
            <person name="Roques C."/>
            <person name="Cabau C."/>
            <person name="Klopp C."/>
            <person name="Donnadieu C."/>
            <person name="Jouanno E."/>
            <person name="Lampietro C."/>
            <person name="Louis A."/>
            <person name="Herpin A."/>
            <person name="Echchiki A."/>
            <person name="Berthelot C."/>
            <person name="Parey E."/>
            <person name="Roest-Crollius H."/>
            <person name="Braasch I."/>
            <person name="Postlethwait J."/>
            <person name="Bobe J."/>
            <person name="Montfort J."/>
            <person name="Bouchez O."/>
            <person name="Begum T."/>
            <person name="Mejri S."/>
            <person name="Adams A."/>
            <person name="Chen W.-J."/>
            <person name="Guiguen Y."/>
        </authorList>
    </citation>
    <scope>NUCLEOTIDE SEQUENCE</scope>
    <source>
        <strain evidence="8">YG-15Mar2019-1</strain>
        <tissue evidence="8">Brain</tissue>
    </source>
</reference>
<name>A0A9D3PNZ7_MEGAT</name>
<evidence type="ECO:0000256" key="5">
    <source>
        <dbReference type="SAM" id="Coils"/>
    </source>
</evidence>
<dbReference type="Gene3D" id="4.10.830.40">
    <property type="match status" value="1"/>
</dbReference>
<dbReference type="OrthoDB" id="6270329at2759"/>
<dbReference type="InterPro" id="IPR013083">
    <property type="entry name" value="Znf_RING/FYVE/PHD"/>
</dbReference>
<dbReference type="InterPro" id="IPR017907">
    <property type="entry name" value="Znf_RING_CS"/>
</dbReference>
<dbReference type="Gene3D" id="2.60.120.920">
    <property type="match status" value="1"/>
</dbReference>
<dbReference type="SUPFAM" id="SSF49899">
    <property type="entry name" value="Concanavalin A-like lectins/glucanases"/>
    <property type="match status" value="1"/>
</dbReference>
<evidence type="ECO:0000313" key="8">
    <source>
        <dbReference type="EMBL" id="KAG7462182.1"/>
    </source>
</evidence>
<keyword evidence="1" id="KW-0479">Metal-binding</keyword>
<dbReference type="PANTHER" id="PTHR25465">
    <property type="entry name" value="B-BOX DOMAIN CONTAINING"/>
    <property type="match status" value="1"/>
</dbReference>
<dbReference type="PROSITE" id="PS00518">
    <property type="entry name" value="ZF_RING_1"/>
    <property type="match status" value="1"/>
</dbReference>
<dbReference type="InterPro" id="IPR003879">
    <property type="entry name" value="Butyrophylin_SPRY"/>
</dbReference>
<dbReference type="Pfam" id="PF25600">
    <property type="entry name" value="TRIM_CC"/>
    <property type="match status" value="1"/>
</dbReference>
<proteinExistence type="predicted"/>
<keyword evidence="3" id="KW-0862">Zinc</keyword>
<dbReference type="SMART" id="SM00589">
    <property type="entry name" value="PRY"/>
    <property type="match status" value="1"/>
</dbReference>
<dbReference type="Pfam" id="PF13765">
    <property type="entry name" value="PRY"/>
    <property type="match status" value="1"/>
</dbReference>
<dbReference type="InterPro" id="IPR043136">
    <property type="entry name" value="B30.2/SPRY_sf"/>
</dbReference>
<dbReference type="SMART" id="SM00184">
    <property type="entry name" value="RING"/>
    <property type="match status" value="1"/>
</dbReference>
<evidence type="ECO:0000256" key="3">
    <source>
        <dbReference type="ARBA" id="ARBA00022833"/>
    </source>
</evidence>
<dbReference type="GO" id="GO:0008270">
    <property type="term" value="F:zinc ion binding"/>
    <property type="evidence" value="ECO:0007669"/>
    <property type="project" value="UniProtKB-KW"/>
</dbReference>
<accession>A0A9D3PNZ7</accession>
<dbReference type="Gene3D" id="3.30.160.60">
    <property type="entry name" value="Classic Zinc Finger"/>
    <property type="match status" value="1"/>
</dbReference>
<feature type="coiled-coil region" evidence="5">
    <location>
        <begin position="185"/>
        <end position="219"/>
    </location>
</feature>
<gene>
    <name evidence="8" type="ORF">MATL_G00199790</name>
</gene>
<sequence length="418" mass="47259">MSPPTGESGERPERPVPVRAHLTCSICLDLFKEPVTTPCGHSFCRACLDRLDRSACPLCQERLSRGSRVNILLRSLLQDFHREQERNLPEGTGPEGAVLCDMCTDRKLKAVKSCLVCLTSYCPAHLQAHRSIRRLRGHRLVAPLAELEQRACPAHGRPLELYSREQQCCICALCVEQGHQVVAVETEREKKKAELGSRREELEQRIRDRSRKMSEIRQAVELFRTHTDREKGEIQAVFGAVVTAVQEARATLLRPLEEKQREVEREALELTQELETEISQLRKKISEMDTISNEEDHVHFLQRFPAVCCLEENRDWSDVAVDTDLSLGTMRSVLSAMMEQIQEELERLSSTELTRIQKFSVDVTLDPDTANPRLLLSGDGREVHDGGADRDVPDTPESSELSALLCHHAVPVPPNVTR</sequence>
<feature type="compositionally biased region" description="Basic and acidic residues" evidence="6">
    <location>
        <begin position="379"/>
        <end position="393"/>
    </location>
</feature>
<dbReference type="InterPro" id="IPR051051">
    <property type="entry name" value="E3_ubiq-ligase_TRIM/RNF"/>
</dbReference>
<evidence type="ECO:0000256" key="6">
    <source>
        <dbReference type="SAM" id="MobiDB-lite"/>
    </source>
</evidence>
<dbReference type="Gene3D" id="3.30.40.10">
    <property type="entry name" value="Zinc/RING finger domain, C3HC4 (zinc finger)"/>
    <property type="match status" value="1"/>
</dbReference>
<dbReference type="EMBL" id="JAFDVH010000017">
    <property type="protein sequence ID" value="KAG7462182.1"/>
    <property type="molecule type" value="Genomic_DNA"/>
</dbReference>